<gene>
    <name evidence="4" type="ORF">CROQUDRAFT_108618</name>
</gene>
<feature type="domain" description="C2H2-type" evidence="3">
    <location>
        <begin position="769"/>
        <end position="793"/>
    </location>
</feature>
<accession>A0A9P6NE28</accession>
<feature type="compositionally biased region" description="Basic residues" evidence="2">
    <location>
        <begin position="646"/>
        <end position="663"/>
    </location>
</feature>
<feature type="region of interest" description="Disordered" evidence="2">
    <location>
        <begin position="366"/>
        <end position="415"/>
    </location>
</feature>
<dbReference type="InterPro" id="IPR013087">
    <property type="entry name" value="Znf_C2H2_type"/>
</dbReference>
<evidence type="ECO:0000313" key="4">
    <source>
        <dbReference type="EMBL" id="KAG0144253.1"/>
    </source>
</evidence>
<proteinExistence type="predicted"/>
<dbReference type="PROSITE" id="PS50157">
    <property type="entry name" value="ZINC_FINGER_C2H2_2"/>
    <property type="match status" value="1"/>
</dbReference>
<keyword evidence="1" id="KW-0863">Zinc-finger</keyword>
<dbReference type="Gene3D" id="3.30.160.60">
    <property type="entry name" value="Classic Zinc Finger"/>
    <property type="match status" value="1"/>
</dbReference>
<feature type="compositionally biased region" description="Polar residues" evidence="2">
    <location>
        <begin position="664"/>
        <end position="679"/>
    </location>
</feature>
<keyword evidence="1" id="KW-0479">Metal-binding</keyword>
<keyword evidence="5" id="KW-1185">Reference proteome</keyword>
<dbReference type="AlphaFoldDB" id="A0A9P6NE28"/>
<comment type="caution">
    <text evidence="4">The sequence shown here is derived from an EMBL/GenBank/DDBJ whole genome shotgun (WGS) entry which is preliminary data.</text>
</comment>
<sequence>MKDIIKPGASSDRICAQVDNTEEVLCHTQGSQLIGVRVLKQDTCAIESPLKGNARSSEKSFQIRTSSPLPHSEWTPNSPGFPPTPSSTLDKPNSFSGIWDSMCSPPFLDRMDEQYHLSEPSFLTKTLSLCQQSRSIFTAWSPDQHVDSKGSSSVGELTVSPKEAFLDYDDVSSRLEGEAIRRASHSKNGNIGVQSQVGFREVNHEQLCPSAYPSPEVLSNLVPESLTQPPLPFKKTLLETNLQTELPPNSKSNSVSHVKKSTPELTSSFDLPPHCVPKNAVRWMSKTASHRPALMSHGQETTSGPRNNQTHPSGDQLGSFNKHSPLSKGGNKLPEMSFKPWSNSNLNAVQSICEATEHKKFLNVNADDFSPESDEDLTPPPSSIPQDTSQDSDRSDHGLRPLSSAQNKLHSHSNERNDKGLSVILSQDHSNVSNLNLDQMDTRGETLPTNICHIRDHHPKRDVSKLSRKLMSKYHRRHSISEPRPSAVLELEVSSSGNVDDQYFGCVSRTKSKRTWSTSDCQKNRKDGRQSSLEGTGSNLGMHIPSAIRPDLSFSRKHKKVTKTWDGRTLFPPRERKLSEPASSMHPASRDPSQSPPIEENLLVVSGKVTEVEDEIPQSIKGGQTLDNKYVELKEDFVGDEDAFSHQKRRSKRRRTGSIKKSNHPSVLQTTSSGTSEIGLNVPNGQLSGSGKCARPHNRSVASTEQADSFKTHQAHQSNHLVGSIRCDHVDKSTGVTCDTVFRRPYDLARHKETIHDQGGPGNSRKPQWICKKCNGGFSRKDALIRHRRIRNH</sequence>
<dbReference type="SMART" id="SM00355">
    <property type="entry name" value="ZnF_C2H2"/>
    <property type="match status" value="2"/>
</dbReference>
<evidence type="ECO:0000313" key="5">
    <source>
        <dbReference type="Proteomes" id="UP000886653"/>
    </source>
</evidence>
<evidence type="ECO:0000256" key="2">
    <source>
        <dbReference type="SAM" id="MobiDB-lite"/>
    </source>
</evidence>
<feature type="region of interest" description="Disordered" evidence="2">
    <location>
        <begin position="515"/>
        <end position="598"/>
    </location>
</feature>
<feature type="region of interest" description="Disordered" evidence="2">
    <location>
        <begin position="244"/>
        <end position="271"/>
    </location>
</feature>
<feature type="region of interest" description="Disordered" evidence="2">
    <location>
        <begin position="289"/>
        <end position="338"/>
    </location>
</feature>
<feature type="region of interest" description="Disordered" evidence="2">
    <location>
        <begin position="641"/>
        <end position="679"/>
    </location>
</feature>
<name>A0A9P6NE28_9BASI</name>
<protein>
    <recommendedName>
        <fullName evidence="3">C2H2-type domain-containing protein</fullName>
    </recommendedName>
</protein>
<reference evidence="4" key="1">
    <citation type="submission" date="2013-11" db="EMBL/GenBank/DDBJ databases">
        <title>Genome sequence of the fusiform rust pathogen reveals effectors for host alternation and coevolution with pine.</title>
        <authorList>
            <consortium name="DOE Joint Genome Institute"/>
            <person name="Smith K."/>
            <person name="Pendleton A."/>
            <person name="Kubisiak T."/>
            <person name="Anderson C."/>
            <person name="Salamov A."/>
            <person name="Aerts A."/>
            <person name="Riley R."/>
            <person name="Clum A."/>
            <person name="Lindquist E."/>
            <person name="Ence D."/>
            <person name="Campbell M."/>
            <person name="Kronenberg Z."/>
            <person name="Feau N."/>
            <person name="Dhillon B."/>
            <person name="Hamelin R."/>
            <person name="Burleigh J."/>
            <person name="Smith J."/>
            <person name="Yandell M."/>
            <person name="Nelson C."/>
            <person name="Grigoriev I."/>
            <person name="Davis J."/>
        </authorList>
    </citation>
    <scope>NUCLEOTIDE SEQUENCE</scope>
    <source>
        <strain evidence="4">G11</strain>
    </source>
</reference>
<organism evidence="4 5">
    <name type="scientific">Cronartium quercuum f. sp. fusiforme G11</name>
    <dbReference type="NCBI Taxonomy" id="708437"/>
    <lineage>
        <taxon>Eukaryota</taxon>
        <taxon>Fungi</taxon>
        <taxon>Dikarya</taxon>
        <taxon>Basidiomycota</taxon>
        <taxon>Pucciniomycotina</taxon>
        <taxon>Pucciniomycetes</taxon>
        <taxon>Pucciniales</taxon>
        <taxon>Coleosporiaceae</taxon>
        <taxon>Cronartium</taxon>
    </lineage>
</organism>
<dbReference type="GO" id="GO:0008270">
    <property type="term" value="F:zinc ion binding"/>
    <property type="evidence" value="ECO:0007669"/>
    <property type="project" value="UniProtKB-KW"/>
</dbReference>
<keyword evidence="1" id="KW-0862">Zinc</keyword>
<feature type="compositionally biased region" description="Polar residues" evidence="2">
    <location>
        <begin position="298"/>
        <end position="324"/>
    </location>
</feature>
<dbReference type="OrthoDB" id="8922241at2759"/>
<feature type="region of interest" description="Disordered" evidence="2">
    <location>
        <begin position="55"/>
        <end position="88"/>
    </location>
</feature>
<feature type="compositionally biased region" description="Polar residues" evidence="2">
    <location>
        <begin position="59"/>
        <end position="78"/>
    </location>
</feature>
<dbReference type="Proteomes" id="UP000886653">
    <property type="component" value="Unassembled WGS sequence"/>
</dbReference>
<evidence type="ECO:0000259" key="3">
    <source>
        <dbReference type="PROSITE" id="PS50157"/>
    </source>
</evidence>
<feature type="compositionally biased region" description="Polar residues" evidence="2">
    <location>
        <begin position="530"/>
        <end position="539"/>
    </location>
</feature>
<evidence type="ECO:0000256" key="1">
    <source>
        <dbReference type="PROSITE-ProRule" id="PRU00042"/>
    </source>
</evidence>
<dbReference type="EMBL" id="MU167299">
    <property type="protein sequence ID" value="KAG0144253.1"/>
    <property type="molecule type" value="Genomic_DNA"/>
</dbReference>
<dbReference type="PROSITE" id="PS00028">
    <property type="entry name" value="ZINC_FINGER_C2H2_1"/>
    <property type="match status" value="1"/>
</dbReference>